<dbReference type="Gene3D" id="1.25.10.10">
    <property type="entry name" value="Leucine-rich Repeat Variant"/>
    <property type="match status" value="1"/>
</dbReference>
<dbReference type="GO" id="GO:0005737">
    <property type="term" value="C:cytoplasm"/>
    <property type="evidence" value="ECO:0007669"/>
    <property type="project" value="UniProtKB-SubCell"/>
</dbReference>
<dbReference type="InterPro" id="IPR034085">
    <property type="entry name" value="TOG"/>
</dbReference>
<dbReference type="InterPro" id="IPR040122">
    <property type="entry name" value="Importin_beta"/>
</dbReference>
<evidence type="ECO:0000256" key="2">
    <source>
        <dbReference type="ARBA" id="ARBA00004496"/>
    </source>
</evidence>
<dbReference type="SUPFAM" id="SSF48371">
    <property type="entry name" value="ARM repeat"/>
    <property type="match status" value="1"/>
</dbReference>
<keyword evidence="5" id="KW-0677">Repeat</keyword>
<feature type="region of interest" description="Disordered" evidence="8">
    <location>
        <begin position="641"/>
        <end position="661"/>
    </location>
</feature>
<dbReference type="Pfam" id="PF25780">
    <property type="entry name" value="TPR_IPO5"/>
    <property type="match status" value="1"/>
</dbReference>
<dbReference type="InterPro" id="IPR041389">
    <property type="entry name" value="Importin_rep_6"/>
</dbReference>
<dbReference type="AlphaFoldDB" id="A0A7S1GEG0"/>
<dbReference type="Pfam" id="PF18808">
    <property type="entry name" value="Importin_rep_4"/>
    <property type="match status" value="1"/>
</dbReference>
<evidence type="ECO:0000259" key="9">
    <source>
        <dbReference type="SMART" id="SM01349"/>
    </source>
</evidence>
<feature type="domain" description="TOG" evidence="9">
    <location>
        <begin position="353"/>
        <end position="588"/>
    </location>
</feature>
<evidence type="ECO:0000256" key="5">
    <source>
        <dbReference type="ARBA" id="ARBA00022737"/>
    </source>
</evidence>
<dbReference type="EMBL" id="HBFS01026155">
    <property type="protein sequence ID" value="CAD8924265.1"/>
    <property type="molecule type" value="Transcribed_RNA"/>
</dbReference>
<dbReference type="SMART" id="SM01349">
    <property type="entry name" value="TOG"/>
    <property type="match status" value="1"/>
</dbReference>
<keyword evidence="3" id="KW-0813">Transport</keyword>
<dbReference type="InterPro" id="IPR011989">
    <property type="entry name" value="ARM-like"/>
</dbReference>
<comment type="subcellular location">
    <subcellularLocation>
        <location evidence="2">Cytoplasm</location>
    </subcellularLocation>
    <subcellularLocation>
        <location evidence="1">Nucleus</location>
    </subcellularLocation>
</comment>
<keyword evidence="6" id="KW-0653">Protein transport</keyword>
<keyword evidence="7" id="KW-0539">Nucleus</keyword>
<evidence type="ECO:0000256" key="8">
    <source>
        <dbReference type="SAM" id="MobiDB-lite"/>
    </source>
</evidence>
<proteinExistence type="predicted"/>
<protein>
    <recommendedName>
        <fullName evidence="9">TOG domain-containing protein</fullName>
    </recommendedName>
</protein>
<dbReference type="GO" id="GO:0005634">
    <property type="term" value="C:nucleus"/>
    <property type="evidence" value="ECO:0007669"/>
    <property type="project" value="UniProtKB-SubCell"/>
</dbReference>
<evidence type="ECO:0000256" key="3">
    <source>
        <dbReference type="ARBA" id="ARBA00022448"/>
    </source>
</evidence>
<name>A0A7S1GEG0_9STRA</name>
<dbReference type="InterPro" id="IPR016024">
    <property type="entry name" value="ARM-type_fold"/>
</dbReference>
<accession>A0A7S1GEG0</accession>
<sequence length="1172" mass="127589">MAEFAALLGAFVLADNAARNAAEARFAELREGAPDECMNGLVSVLRTADDPVMRSMAAVLIRRVLTEGEASASLWGRMSEAMQRQLQAELLKHLEEENEPSIRNKTVHTTALIGMITLEDGKWPELMPYIHSIIHHETAEMRIVALALFEQLAYYIASCMEDHFPGFVGVFMDVLSDEAQPLRVHIGATRASVALVVSIERPSQLPPFSPLVPHWINVLHAALNAGDKFSSNETLSVLIDVADVAAAVFKPSLQDVVAAALSIANTEEVPTSTRHLALELVTRIAQQVPYLLRKIPGNWFLMTGLPVVFGLMMDSVEDPEWEMKTADDENRDERNVVVGEDALDRWSNAIGQELLVPVVEGFVAELLTHEEWQHRHAGLMALSQVVDTIDATTEKLDELTDQILPFFHDAHPRVRHAAVDAMGMLADSQAPGFQKQCGHRVLPAFIYMLTLSESPRGVGHTAEALVNYLEMADPDDLAPHLDELVSALGNALVGSPPRAKSHVVFALSALADTCEDAFAPYYDALGDALKDIITTFTDYEHRELRGRAFECLTTVGGAAGAERFHDDAIAIMEMLLGEFKNAAGEINLSLEEDDAQRKYMWQAFGRIAKVLGDEFVPYLDIVLPSLLAGAANQSEMIEAKEGETDADIWGGDAPDSDEEDEQLETARRGKVKFFVKTAALADKSEALRMLTMFAGDMVEAFLPYVEQTAAVALPLIEIEGEAYDDVKSYAMCILPDLIKSAVREIQLCEQAGTEPRCGVAFVNDLFETVLEACLRRLGLETDMELIMTLVQTIKISVENVSEVPPTPAEEEAALAVGGKAMPSWRPVLTADQMGQVTRTVLGALQRSLQRRATRHAMATVDHEEIDDTEMERIHMKDQREGEMQFYCADVIGTLAKTHGNSYLPVFETFVMEKVQDLCHPRCQPSDRKLGLFLIDDLLEHTGPGVVEAGWMDLFMPMVLQGVEAEDAEVQQAAVYGIGSAASTTGAAFAPYARAAADALAGVISNPDMRRGQDESVHDNAVSALGKLILLQSDTFDSSDAVPFFISTFPLKYDRDESRVATQQLCTLICNGNPHVFGESGSALPAALAALASVCRVETVITQRLVIRIVSVLRALQVSLPGETLERVWGALDAGTREVLESILADPAMEAVKPAEMASSSAGFAAAGAGGGS</sequence>
<evidence type="ECO:0000256" key="6">
    <source>
        <dbReference type="ARBA" id="ARBA00022927"/>
    </source>
</evidence>
<reference evidence="10" key="1">
    <citation type="submission" date="2021-01" db="EMBL/GenBank/DDBJ databases">
        <authorList>
            <person name="Corre E."/>
            <person name="Pelletier E."/>
            <person name="Niang G."/>
            <person name="Scheremetjew M."/>
            <person name="Finn R."/>
            <person name="Kale V."/>
            <person name="Holt S."/>
            <person name="Cochrane G."/>
            <person name="Meng A."/>
            <person name="Brown T."/>
            <person name="Cohen L."/>
        </authorList>
    </citation>
    <scope>NUCLEOTIDE SEQUENCE</scope>
    <source>
        <strain evidence="10">Ms1</strain>
    </source>
</reference>
<evidence type="ECO:0000256" key="7">
    <source>
        <dbReference type="ARBA" id="ARBA00023242"/>
    </source>
</evidence>
<dbReference type="InterPro" id="IPR041653">
    <property type="entry name" value="Importin_rep_4"/>
</dbReference>
<gene>
    <name evidence="10" type="ORF">BSP0115_LOCUS17528</name>
</gene>
<evidence type="ECO:0000256" key="1">
    <source>
        <dbReference type="ARBA" id="ARBA00004123"/>
    </source>
</evidence>
<keyword evidence="4" id="KW-0963">Cytoplasm</keyword>
<dbReference type="PANTHER" id="PTHR10527">
    <property type="entry name" value="IMPORTIN BETA"/>
    <property type="match status" value="1"/>
</dbReference>
<dbReference type="Pfam" id="PF18829">
    <property type="entry name" value="Importin_rep_6"/>
    <property type="match status" value="1"/>
</dbReference>
<dbReference type="GO" id="GO:0006606">
    <property type="term" value="P:protein import into nucleus"/>
    <property type="evidence" value="ECO:0007669"/>
    <property type="project" value="InterPro"/>
</dbReference>
<dbReference type="InterPro" id="IPR057672">
    <property type="entry name" value="TPR_IPO4/5"/>
</dbReference>
<organism evidence="10">
    <name type="scientific">Bicosoecida sp. CB-2014</name>
    <dbReference type="NCBI Taxonomy" id="1486930"/>
    <lineage>
        <taxon>Eukaryota</taxon>
        <taxon>Sar</taxon>
        <taxon>Stramenopiles</taxon>
        <taxon>Bigyra</taxon>
        <taxon>Opalozoa</taxon>
        <taxon>Bicosoecida</taxon>
    </lineage>
</organism>
<evidence type="ECO:0000313" key="10">
    <source>
        <dbReference type="EMBL" id="CAD8924265.1"/>
    </source>
</evidence>
<evidence type="ECO:0000256" key="4">
    <source>
        <dbReference type="ARBA" id="ARBA00022490"/>
    </source>
</evidence>